<dbReference type="Gene3D" id="1.10.10.10">
    <property type="entry name" value="Winged helix-like DNA-binding domain superfamily/Winged helix DNA-binding domain"/>
    <property type="match status" value="1"/>
</dbReference>
<dbReference type="Proteomes" id="UP001597221">
    <property type="component" value="Unassembled WGS sequence"/>
</dbReference>
<evidence type="ECO:0000256" key="1">
    <source>
        <dbReference type="ARBA" id="ARBA00023015"/>
    </source>
</evidence>
<evidence type="ECO:0000313" key="4">
    <source>
        <dbReference type="EMBL" id="MFD1608927.1"/>
    </source>
</evidence>
<dbReference type="InterPro" id="IPR036388">
    <property type="entry name" value="WH-like_DNA-bd_sf"/>
</dbReference>
<dbReference type="EMBL" id="JBHUDE010000139">
    <property type="protein sequence ID" value="MFD1608927.1"/>
    <property type="molecule type" value="Genomic_DNA"/>
</dbReference>
<dbReference type="RefSeq" id="WP_379598370.1">
    <property type="nucleotide sequence ID" value="NZ_JBHUDE010000139.1"/>
</dbReference>
<organism evidence="4 5">
    <name type="scientific">Oceanobacillus luteolus</name>
    <dbReference type="NCBI Taxonomy" id="1274358"/>
    <lineage>
        <taxon>Bacteria</taxon>
        <taxon>Bacillati</taxon>
        <taxon>Bacillota</taxon>
        <taxon>Bacilli</taxon>
        <taxon>Bacillales</taxon>
        <taxon>Bacillaceae</taxon>
        <taxon>Oceanobacillus</taxon>
    </lineage>
</organism>
<comment type="caution">
    <text evidence="4">The sequence shown here is derived from an EMBL/GenBank/DDBJ whole genome shotgun (WGS) entry which is preliminary data.</text>
</comment>
<proteinExistence type="predicted"/>
<evidence type="ECO:0000256" key="2">
    <source>
        <dbReference type="ARBA" id="ARBA00023163"/>
    </source>
</evidence>
<evidence type="ECO:0000313" key="5">
    <source>
        <dbReference type="Proteomes" id="UP001597221"/>
    </source>
</evidence>
<sequence>MKKKTTKEKLLMILKKNKAITIDGLMDFFTISEPAIRKHLHELEKQKLIKRKAHKQEIGRPYYTYELTDKGHGIFPNQYEQLPVELLEDLEELHGPETVKQLLFKRMEREETKLLAELDGKDFDEKVNTLVEVQNQAGYMLEVERTPEGDYFLINYNCPIANIARHYRQVCKNEKIMYNHIFEHSQVKPEALITGGAHVCRWLIKNPAVDSGQHS</sequence>
<dbReference type="SUPFAM" id="SSF46785">
    <property type="entry name" value="Winged helix' DNA-binding domain"/>
    <property type="match status" value="1"/>
</dbReference>
<gene>
    <name evidence="4" type="ORF">ACFSBH_14980</name>
</gene>
<dbReference type="PANTHER" id="PTHR38600:SF2">
    <property type="entry name" value="SLL0088 PROTEIN"/>
    <property type="match status" value="1"/>
</dbReference>
<keyword evidence="1" id="KW-0805">Transcription regulation</keyword>
<reference evidence="5" key="1">
    <citation type="journal article" date="2019" name="Int. J. Syst. Evol. Microbiol.">
        <title>The Global Catalogue of Microorganisms (GCM) 10K type strain sequencing project: providing services to taxonomists for standard genome sequencing and annotation.</title>
        <authorList>
            <consortium name="The Broad Institute Genomics Platform"/>
            <consortium name="The Broad Institute Genome Sequencing Center for Infectious Disease"/>
            <person name="Wu L."/>
            <person name="Ma J."/>
        </authorList>
    </citation>
    <scope>NUCLEOTIDE SEQUENCE [LARGE SCALE GENOMIC DNA]</scope>
    <source>
        <strain evidence="5">CGMCC 1.12376</strain>
    </source>
</reference>
<dbReference type="PANTHER" id="PTHR38600">
    <property type="entry name" value="TRANSCRIPTIONAL REGULATORY PROTEIN"/>
    <property type="match status" value="1"/>
</dbReference>
<feature type="domain" description="HTH deoR-type" evidence="3">
    <location>
        <begin position="8"/>
        <end position="51"/>
    </location>
</feature>
<accession>A0ABW4HV78</accession>
<keyword evidence="5" id="KW-1185">Reference proteome</keyword>
<keyword evidence="2" id="KW-0804">Transcription</keyword>
<name>A0ABW4HV78_9BACI</name>
<evidence type="ECO:0000259" key="3">
    <source>
        <dbReference type="Pfam" id="PF08220"/>
    </source>
</evidence>
<dbReference type="InterPro" id="IPR001034">
    <property type="entry name" value="DeoR_HTH"/>
</dbReference>
<protein>
    <submittedName>
        <fullName evidence="4">Helix-turn-helix transcriptional regulator</fullName>
    </submittedName>
</protein>
<dbReference type="Pfam" id="PF08220">
    <property type="entry name" value="HTH_DeoR"/>
    <property type="match status" value="1"/>
</dbReference>
<dbReference type="InterPro" id="IPR036390">
    <property type="entry name" value="WH_DNA-bd_sf"/>
</dbReference>